<dbReference type="InterPro" id="IPR001039">
    <property type="entry name" value="MHC_I_a_a1/a2"/>
</dbReference>
<dbReference type="GO" id="GO:0005615">
    <property type="term" value="C:extracellular space"/>
    <property type="evidence" value="ECO:0007669"/>
    <property type="project" value="TreeGrafter"/>
</dbReference>
<reference evidence="6" key="2">
    <citation type="submission" date="2025-09" db="UniProtKB">
        <authorList>
            <consortium name="Ensembl"/>
        </authorList>
    </citation>
    <scope>IDENTIFICATION</scope>
</reference>
<evidence type="ECO:0000256" key="3">
    <source>
        <dbReference type="SAM" id="MobiDB-lite"/>
    </source>
</evidence>
<dbReference type="InterPro" id="IPR036179">
    <property type="entry name" value="Ig-like_dom_sf"/>
</dbReference>
<keyword evidence="4" id="KW-0732">Signal</keyword>
<dbReference type="InterPro" id="IPR011161">
    <property type="entry name" value="MHC_I-like_Ag-recog"/>
</dbReference>
<evidence type="ECO:0000259" key="5">
    <source>
        <dbReference type="PROSITE" id="PS50835"/>
    </source>
</evidence>
<protein>
    <recommendedName>
        <fullName evidence="5">Ig-like domain-containing protein</fullName>
    </recommendedName>
</protein>
<dbReference type="Pfam" id="PF00129">
    <property type="entry name" value="MHC_I"/>
    <property type="match status" value="1"/>
</dbReference>
<dbReference type="PANTHER" id="PTHR16675">
    <property type="entry name" value="MHC CLASS I-RELATED"/>
    <property type="match status" value="1"/>
</dbReference>
<dbReference type="PANTHER" id="PTHR16675:SF237">
    <property type="entry name" value="MHC CLASS I ANTIGEN TRANSCRIPT VARIANT 1-RELATED"/>
    <property type="match status" value="1"/>
</dbReference>
<sequence length="373" mass="43373">DFQLFLFILCSQLLLIHSLKYFCTASSQVPNFPEFVAVGLVDDVEINYYDSNIRKVVPKQDWMEKNNDEEYWERETQGVQGQQQYFKANIETLKHRFNQTGGVHIFQYMYGCEWDDESGDVTGYQQYGYDGEDFLIWNTEKNTWIAPKQQAVLTIQKWNNNRAHLDYYKDYFNQECPEWLKKYVNYGRSSLVRTDLPSVSFLQKSSSSPISCFATGFYPNRAEMFWRKDGAETNDGVEKGEILPNHDGTFQMSVDLNLSSSEDWTKYECVFQLSGVDKYIIYRLEKPRTNYEGNSFFLLVFLDSLLWLVFKKHFYFLDTDRTKASRPSVSSEKSVESNKSDDSQGSASSETPLLPGKVLFLQLVSLPSVHNSL</sequence>
<dbReference type="Proteomes" id="UP000265020">
    <property type="component" value="Unassembled WGS sequence"/>
</dbReference>
<keyword evidence="7" id="KW-1185">Reference proteome</keyword>
<comment type="similarity">
    <text evidence="2">Belongs to the MHC class I family.</text>
</comment>
<evidence type="ECO:0000256" key="2">
    <source>
        <dbReference type="RuleBase" id="RU004439"/>
    </source>
</evidence>
<feature type="compositionally biased region" description="Basic and acidic residues" evidence="3">
    <location>
        <begin position="333"/>
        <end position="342"/>
    </location>
</feature>
<accession>A0A3Q2EJB1</accession>
<evidence type="ECO:0000256" key="1">
    <source>
        <dbReference type="ARBA" id="ARBA00023180"/>
    </source>
</evidence>
<dbReference type="InterPro" id="IPR037055">
    <property type="entry name" value="MHC_I-like_Ag-recog_sf"/>
</dbReference>
<dbReference type="GO" id="GO:0006955">
    <property type="term" value="P:immune response"/>
    <property type="evidence" value="ECO:0007669"/>
    <property type="project" value="TreeGrafter"/>
</dbReference>
<dbReference type="Ensembl" id="ENSCVAT00000032691.1">
    <property type="protein sequence ID" value="ENSCVAP00000031944.1"/>
    <property type="gene ID" value="ENSCVAG00000021764.1"/>
</dbReference>
<feature type="chain" id="PRO_5018719694" description="Ig-like domain-containing protein" evidence="4">
    <location>
        <begin position="19"/>
        <end position="373"/>
    </location>
</feature>
<keyword evidence="1" id="KW-0325">Glycoprotein</keyword>
<dbReference type="GeneTree" id="ENSGT01120000271828"/>
<feature type="signal peptide" evidence="4">
    <location>
        <begin position="1"/>
        <end position="18"/>
    </location>
</feature>
<organism evidence="6 7">
    <name type="scientific">Cyprinodon variegatus</name>
    <name type="common">Sheepshead minnow</name>
    <dbReference type="NCBI Taxonomy" id="28743"/>
    <lineage>
        <taxon>Eukaryota</taxon>
        <taxon>Metazoa</taxon>
        <taxon>Chordata</taxon>
        <taxon>Craniata</taxon>
        <taxon>Vertebrata</taxon>
        <taxon>Euteleostomi</taxon>
        <taxon>Actinopterygii</taxon>
        <taxon>Neopterygii</taxon>
        <taxon>Teleostei</taxon>
        <taxon>Neoteleostei</taxon>
        <taxon>Acanthomorphata</taxon>
        <taxon>Ovalentaria</taxon>
        <taxon>Atherinomorphae</taxon>
        <taxon>Cyprinodontiformes</taxon>
        <taxon>Cyprinodontidae</taxon>
        <taxon>Cyprinodon</taxon>
    </lineage>
</organism>
<evidence type="ECO:0000313" key="7">
    <source>
        <dbReference type="Proteomes" id="UP000265020"/>
    </source>
</evidence>
<dbReference type="SMART" id="SM00407">
    <property type="entry name" value="IGc1"/>
    <property type="match status" value="1"/>
</dbReference>
<dbReference type="InterPro" id="IPR003597">
    <property type="entry name" value="Ig_C1-set"/>
</dbReference>
<name>A0A3Q2EJB1_CYPVA</name>
<proteinExistence type="inferred from homology"/>
<feature type="region of interest" description="Disordered" evidence="3">
    <location>
        <begin position="327"/>
        <end position="352"/>
    </location>
</feature>
<dbReference type="InterPro" id="IPR007110">
    <property type="entry name" value="Ig-like_dom"/>
</dbReference>
<reference evidence="6" key="1">
    <citation type="submission" date="2025-08" db="UniProtKB">
        <authorList>
            <consortium name="Ensembl"/>
        </authorList>
    </citation>
    <scope>IDENTIFICATION</scope>
</reference>
<dbReference type="Gene3D" id="3.30.500.10">
    <property type="entry name" value="MHC class I-like antigen recognition-like"/>
    <property type="match status" value="1"/>
</dbReference>
<dbReference type="InterPro" id="IPR050208">
    <property type="entry name" value="MHC_class-I_related"/>
</dbReference>
<dbReference type="Gene3D" id="2.60.40.10">
    <property type="entry name" value="Immunoglobulins"/>
    <property type="match status" value="1"/>
</dbReference>
<dbReference type="SUPFAM" id="SSF48726">
    <property type="entry name" value="Immunoglobulin"/>
    <property type="match status" value="1"/>
</dbReference>
<dbReference type="SUPFAM" id="SSF54452">
    <property type="entry name" value="MHC antigen-recognition domain"/>
    <property type="match status" value="1"/>
</dbReference>
<dbReference type="GO" id="GO:0009897">
    <property type="term" value="C:external side of plasma membrane"/>
    <property type="evidence" value="ECO:0007669"/>
    <property type="project" value="TreeGrafter"/>
</dbReference>
<dbReference type="FunFam" id="3.30.500.10:FF:000001">
    <property type="entry name" value="H-2 class I histocompatibility antigen, alpha chain"/>
    <property type="match status" value="1"/>
</dbReference>
<dbReference type="Pfam" id="PF07654">
    <property type="entry name" value="C1-set"/>
    <property type="match status" value="1"/>
</dbReference>
<dbReference type="FunFam" id="2.60.40.10:FF:000943">
    <property type="entry name" value="Classical MHC class I molecule, alpha-chain"/>
    <property type="match status" value="1"/>
</dbReference>
<dbReference type="AlphaFoldDB" id="A0A3Q2EJB1"/>
<dbReference type="InterPro" id="IPR013783">
    <property type="entry name" value="Ig-like_fold"/>
</dbReference>
<dbReference type="PRINTS" id="PR01638">
    <property type="entry name" value="MHCCLASSI"/>
</dbReference>
<dbReference type="InterPro" id="IPR011162">
    <property type="entry name" value="MHC_I/II-like_Ag-recog"/>
</dbReference>
<feature type="domain" description="Ig-like" evidence="5">
    <location>
        <begin position="197"/>
        <end position="269"/>
    </location>
</feature>
<dbReference type="PROSITE" id="PS50835">
    <property type="entry name" value="IG_LIKE"/>
    <property type="match status" value="1"/>
</dbReference>
<evidence type="ECO:0000256" key="4">
    <source>
        <dbReference type="SAM" id="SignalP"/>
    </source>
</evidence>
<evidence type="ECO:0000313" key="6">
    <source>
        <dbReference type="Ensembl" id="ENSCVAP00000031944.1"/>
    </source>
</evidence>